<keyword evidence="3" id="KW-1185">Reference proteome</keyword>
<evidence type="ECO:0000256" key="1">
    <source>
        <dbReference type="SAM" id="MobiDB-lite"/>
    </source>
</evidence>
<comment type="caution">
    <text evidence="2">The sequence shown here is derived from an EMBL/GenBank/DDBJ whole genome shotgun (WGS) entry which is preliminary data.</text>
</comment>
<dbReference type="Proteomes" id="UP000789595">
    <property type="component" value="Unassembled WGS sequence"/>
</dbReference>
<organism evidence="2 3">
    <name type="scientific">Pelagomonas calceolata</name>
    <dbReference type="NCBI Taxonomy" id="35677"/>
    <lineage>
        <taxon>Eukaryota</taxon>
        <taxon>Sar</taxon>
        <taxon>Stramenopiles</taxon>
        <taxon>Ochrophyta</taxon>
        <taxon>Pelagophyceae</taxon>
        <taxon>Pelagomonadales</taxon>
        <taxon>Pelagomonadaceae</taxon>
        <taxon>Pelagomonas</taxon>
    </lineage>
</organism>
<name>A0A8J2STK9_9STRA</name>
<accession>A0A8J2STK9</accession>
<evidence type="ECO:0008006" key="4">
    <source>
        <dbReference type="Google" id="ProtNLM"/>
    </source>
</evidence>
<protein>
    <recommendedName>
        <fullName evidence="4">F-box domain-containing protein</fullName>
    </recommendedName>
</protein>
<sequence>MALSRITDDVLFVIIDALKIEDIILLGATGRRLRTVTTNERRVWAPRLLTTELGLGTVGLDAAACARLLSLSCSPRRLCLQSLPWRVVRDDRDSNRVDKVYSWRPRDGVPASLLLRPAYDLDLIICELYESTSRPGTVRNLAYKVVRLMDCELAGFPHEMTIPLDIPIPGGHKNEGPYLELRLFALVNGVLAPIADTGALEGAVDDRCAAWNSPFQPAQEYGETWIDTYFSFDMDIDDQDNVRNFECVKICFSENEQSAPPQYLERPVPVPKGTLRPGFDGFHRFFRNHSFRAQPAALFATDSTPAAPFSPDGKWPKRGLGGIDPNLDEVPAERENRWVVHGDRPQEWLPRDVS</sequence>
<feature type="region of interest" description="Disordered" evidence="1">
    <location>
        <begin position="302"/>
        <end position="328"/>
    </location>
</feature>
<proteinExistence type="predicted"/>
<gene>
    <name evidence="2" type="ORF">PECAL_6P15850</name>
</gene>
<dbReference type="AlphaFoldDB" id="A0A8J2STK9"/>
<evidence type="ECO:0000313" key="2">
    <source>
        <dbReference type="EMBL" id="CAH0379948.1"/>
    </source>
</evidence>
<dbReference type="EMBL" id="CAKKNE010000006">
    <property type="protein sequence ID" value="CAH0379948.1"/>
    <property type="molecule type" value="Genomic_DNA"/>
</dbReference>
<reference evidence="2" key="1">
    <citation type="submission" date="2021-11" db="EMBL/GenBank/DDBJ databases">
        <authorList>
            <consortium name="Genoscope - CEA"/>
            <person name="William W."/>
        </authorList>
    </citation>
    <scope>NUCLEOTIDE SEQUENCE</scope>
</reference>
<evidence type="ECO:0000313" key="3">
    <source>
        <dbReference type="Proteomes" id="UP000789595"/>
    </source>
</evidence>